<sequence length="314" mass="34499">MANSPTKWRSGPIINHHSSIINSRAFTLIELLVVIAVIALLMAILIPALQRARKQARTVVCQSNLRQWAMTLAAYTQTYEGRLPSAYERYSALWMLRGTFIGDADPNADHAALYGFHTKGIALCPMATRPSVPGTRGTFRVSASGGVQIEGYAGWSTEAWQVLTPSPPFFGSYGYNHALFHGFRAGTISGDAGLWGSSPIPNVNVFSLREHTSIPVMLDATTPMSNWTMGVPSALTPRLNTGGGAGTALNPFATNRHGRETNGMFLDWSVRKVGLKELWALKWASDFDRANPWTKAGGVQPEDWPKWMRECKDY</sequence>
<feature type="transmembrane region" description="Helical" evidence="1">
    <location>
        <begin position="25"/>
        <end position="49"/>
    </location>
</feature>
<dbReference type="PANTHER" id="PTHR30093:SF2">
    <property type="entry name" value="TYPE II SECRETION SYSTEM PROTEIN H"/>
    <property type="match status" value="1"/>
</dbReference>
<keyword evidence="1" id="KW-0812">Transmembrane</keyword>
<accession>A0AAW6U643</accession>
<proteinExistence type="predicted"/>
<keyword evidence="1" id="KW-1133">Transmembrane helix</keyword>
<reference evidence="2" key="1">
    <citation type="submission" date="2023-05" db="EMBL/GenBank/DDBJ databases">
        <title>Anaerotaeda fermentans gen. nov., sp. nov., a novel anaerobic planctomycete of the new family within the order Sedimentisphaerales isolated from Taman Peninsula, Russia.</title>
        <authorList>
            <person name="Khomyakova M.A."/>
            <person name="Merkel A.Y."/>
            <person name="Slobodkin A.I."/>
        </authorList>
    </citation>
    <scope>NUCLEOTIDE SEQUENCE</scope>
    <source>
        <strain evidence="2">M17dextr</strain>
    </source>
</reference>
<dbReference type="AlphaFoldDB" id="A0AAW6U643"/>
<protein>
    <submittedName>
        <fullName evidence="2">Type II secretion system protein</fullName>
    </submittedName>
</protein>
<dbReference type="NCBIfam" id="TIGR02532">
    <property type="entry name" value="IV_pilin_GFxxxE"/>
    <property type="match status" value="1"/>
</dbReference>
<evidence type="ECO:0000313" key="2">
    <source>
        <dbReference type="EMBL" id="MDI6451571.1"/>
    </source>
</evidence>
<comment type="caution">
    <text evidence="2">The sequence shown here is derived from an EMBL/GenBank/DDBJ whole genome shotgun (WGS) entry which is preliminary data.</text>
</comment>
<dbReference type="Gene3D" id="3.30.700.10">
    <property type="entry name" value="Glycoprotein, Type 4 Pilin"/>
    <property type="match status" value="1"/>
</dbReference>
<evidence type="ECO:0000256" key="1">
    <source>
        <dbReference type="SAM" id="Phobius"/>
    </source>
</evidence>
<organism evidence="2 3">
    <name type="scientific">Anaerobaca lacustris</name>
    <dbReference type="NCBI Taxonomy" id="3044600"/>
    <lineage>
        <taxon>Bacteria</taxon>
        <taxon>Pseudomonadati</taxon>
        <taxon>Planctomycetota</taxon>
        <taxon>Phycisphaerae</taxon>
        <taxon>Sedimentisphaerales</taxon>
        <taxon>Anaerobacaceae</taxon>
        <taxon>Anaerobaca</taxon>
    </lineage>
</organism>
<keyword evidence="1" id="KW-0472">Membrane</keyword>
<keyword evidence="3" id="KW-1185">Reference proteome</keyword>
<dbReference type="InterPro" id="IPR045584">
    <property type="entry name" value="Pilin-like"/>
</dbReference>
<dbReference type="Proteomes" id="UP001431776">
    <property type="component" value="Unassembled WGS sequence"/>
</dbReference>
<evidence type="ECO:0000313" key="3">
    <source>
        <dbReference type="Proteomes" id="UP001431776"/>
    </source>
</evidence>
<gene>
    <name evidence="2" type="ORF">QJ522_21090</name>
</gene>
<dbReference type="InterPro" id="IPR012902">
    <property type="entry name" value="N_methyl_site"/>
</dbReference>
<dbReference type="EMBL" id="JASCXX010000040">
    <property type="protein sequence ID" value="MDI6451571.1"/>
    <property type="molecule type" value="Genomic_DNA"/>
</dbReference>
<name>A0AAW6U643_9BACT</name>
<dbReference type="Pfam" id="PF07963">
    <property type="entry name" value="N_methyl"/>
    <property type="match status" value="1"/>
</dbReference>
<dbReference type="RefSeq" id="WP_349246980.1">
    <property type="nucleotide sequence ID" value="NZ_JASCXX010000040.1"/>
</dbReference>
<dbReference type="PANTHER" id="PTHR30093">
    <property type="entry name" value="GENERAL SECRETION PATHWAY PROTEIN G"/>
    <property type="match status" value="1"/>
</dbReference>
<dbReference type="SUPFAM" id="SSF54523">
    <property type="entry name" value="Pili subunits"/>
    <property type="match status" value="1"/>
</dbReference>